<keyword evidence="3" id="KW-1185">Reference proteome</keyword>
<dbReference type="EMBL" id="MU006094">
    <property type="protein sequence ID" value="KAF2839923.1"/>
    <property type="molecule type" value="Genomic_DNA"/>
</dbReference>
<dbReference type="AlphaFoldDB" id="A0A9P4VQJ8"/>
<name>A0A9P4VQJ8_9PEZI</name>
<keyword evidence="1" id="KW-0812">Transmembrane</keyword>
<dbReference type="OrthoDB" id="1523883at2759"/>
<proteinExistence type="predicted"/>
<comment type="caution">
    <text evidence="2">The sequence shown here is derived from an EMBL/GenBank/DDBJ whole genome shotgun (WGS) entry which is preliminary data.</text>
</comment>
<dbReference type="Proteomes" id="UP000799429">
    <property type="component" value="Unassembled WGS sequence"/>
</dbReference>
<feature type="transmembrane region" description="Helical" evidence="1">
    <location>
        <begin position="18"/>
        <end position="41"/>
    </location>
</feature>
<feature type="transmembrane region" description="Helical" evidence="1">
    <location>
        <begin position="95"/>
        <end position="114"/>
    </location>
</feature>
<accession>A0A9P4VQJ8</accession>
<evidence type="ECO:0000313" key="2">
    <source>
        <dbReference type="EMBL" id="KAF2839923.1"/>
    </source>
</evidence>
<keyword evidence="1" id="KW-1133">Transmembrane helix</keyword>
<evidence type="ECO:0000256" key="1">
    <source>
        <dbReference type="SAM" id="Phobius"/>
    </source>
</evidence>
<feature type="transmembrane region" description="Helical" evidence="1">
    <location>
        <begin position="62"/>
        <end position="83"/>
    </location>
</feature>
<evidence type="ECO:0000313" key="3">
    <source>
        <dbReference type="Proteomes" id="UP000799429"/>
    </source>
</evidence>
<protein>
    <submittedName>
        <fullName evidence="2">Uncharacterized protein</fullName>
    </submittedName>
</protein>
<sequence length="163" mass="18103">MALNRIIDPWQLLRISPLLLSTASITYAGCESHFFSVFLAPAHREKSNSLLPSWMEVSFYRVIGPLIGTYTLCAGLAGANAYLNGDMIAPESSTWYLRGMVFGLGHFAFVPLVAGTLERIMKDVSGGRSTEDMAHWLKIHRIRMVVADLPAWLCYIKAVTLLL</sequence>
<keyword evidence="1" id="KW-0472">Membrane</keyword>
<reference evidence="2" key="1">
    <citation type="journal article" date="2020" name="Stud. Mycol.">
        <title>101 Dothideomycetes genomes: a test case for predicting lifestyles and emergence of pathogens.</title>
        <authorList>
            <person name="Haridas S."/>
            <person name="Albert R."/>
            <person name="Binder M."/>
            <person name="Bloem J."/>
            <person name="Labutti K."/>
            <person name="Salamov A."/>
            <person name="Andreopoulos B."/>
            <person name="Baker S."/>
            <person name="Barry K."/>
            <person name="Bills G."/>
            <person name="Bluhm B."/>
            <person name="Cannon C."/>
            <person name="Castanera R."/>
            <person name="Culley D."/>
            <person name="Daum C."/>
            <person name="Ezra D."/>
            <person name="Gonzalez J."/>
            <person name="Henrissat B."/>
            <person name="Kuo A."/>
            <person name="Liang C."/>
            <person name="Lipzen A."/>
            <person name="Lutzoni F."/>
            <person name="Magnuson J."/>
            <person name="Mondo S."/>
            <person name="Nolan M."/>
            <person name="Ohm R."/>
            <person name="Pangilinan J."/>
            <person name="Park H.-J."/>
            <person name="Ramirez L."/>
            <person name="Alfaro M."/>
            <person name="Sun H."/>
            <person name="Tritt A."/>
            <person name="Yoshinaga Y."/>
            <person name="Zwiers L.-H."/>
            <person name="Turgeon B."/>
            <person name="Goodwin S."/>
            <person name="Spatafora J."/>
            <person name="Crous P."/>
            <person name="Grigoriev I."/>
        </authorList>
    </citation>
    <scope>NUCLEOTIDE SEQUENCE</scope>
    <source>
        <strain evidence="2">CBS 101060</strain>
    </source>
</reference>
<organism evidence="2 3">
    <name type="scientific">Patellaria atrata CBS 101060</name>
    <dbReference type="NCBI Taxonomy" id="1346257"/>
    <lineage>
        <taxon>Eukaryota</taxon>
        <taxon>Fungi</taxon>
        <taxon>Dikarya</taxon>
        <taxon>Ascomycota</taxon>
        <taxon>Pezizomycotina</taxon>
        <taxon>Dothideomycetes</taxon>
        <taxon>Dothideomycetes incertae sedis</taxon>
        <taxon>Patellariales</taxon>
        <taxon>Patellariaceae</taxon>
        <taxon>Patellaria</taxon>
    </lineage>
</organism>
<gene>
    <name evidence="2" type="ORF">M501DRAFT_1016008</name>
</gene>